<evidence type="ECO:0000256" key="7">
    <source>
        <dbReference type="ARBA" id="ARBA00023154"/>
    </source>
</evidence>
<dbReference type="EMBL" id="MLJW01000730">
    <property type="protein sequence ID" value="OIQ83148.1"/>
    <property type="molecule type" value="Genomic_DNA"/>
</dbReference>
<evidence type="ECO:0000256" key="3">
    <source>
        <dbReference type="ARBA" id="ARBA00012086"/>
    </source>
</evidence>
<evidence type="ECO:0000256" key="8">
    <source>
        <dbReference type="ARBA" id="ARBA00023239"/>
    </source>
</evidence>
<dbReference type="GO" id="GO:0008840">
    <property type="term" value="F:4-hydroxy-tetrahydrodipicolinate synthase activity"/>
    <property type="evidence" value="ECO:0007669"/>
    <property type="project" value="UniProtKB-EC"/>
</dbReference>
<dbReference type="PIRSF" id="PIRSF001365">
    <property type="entry name" value="DHDPS"/>
    <property type="match status" value="1"/>
</dbReference>
<dbReference type="SMART" id="SM01130">
    <property type="entry name" value="DHDPS"/>
    <property type="match status" value="1"/>
</dbReference>
<dbReference type="PROSITE" id="PS00666">
    <property type="entry name" value="DHDPS_2"/>
    <property type="match status" value="1"/>
</dbReference>
<evidence type="ECO:0000256" key="2">
    <source>
        <dbReference type="ARBA" id="ARBA00005120"/>
    </source>
</evidence>
<evidence type="ECO:0000256" key="1">
    <source>
        <dbReference type="ARBA" id="ARBA00003294"/>
    </source>
</evidence>
<dbReference type="PROSITE" id="PS00665">
    <property type="entry name" value="DHDPS_1"/>
    <property type="match status" value="1"/>
</dbReference>
<comment type="pathway">
    <text evidence="2">Amino-acid biosynthesis; L-lysine biosynthesis via DAP pathway; (S)-tetrahydrodipicolinate from L-aspartate: step 3/4.</text>
</comment>
<dbReference type="InterPro" id="IPR020625">
    <property type="entry name" value="Schiff_base-form_aldolases_AS"/>
</dbReference>
<dbReference type="InterPro" id="IPR002220">
    <property type="entry name" value="DapA-like"/>
</dbReference>
<dbReference type="NCBIfam" id="TIGR00674">
    <property type="entry name" value="dapA"/>
    <property type="match status" value="1"/>
</dbReference>
<name>A0A1J5QTE6_9ZZZZ</name>
<dbReference type="SUPFAM" id="SSF51569">
    <property type="entry name" value="Aldolase"/>
    <property type="match status" value="1"/>
</dbReference>
<protein>
    <recommendedName>
        <fullName evidence="3">4-hydroxy-tetrahydrodipicolinate synthase</fullName>
        <ecNumber evidence="3">4.3.3.7</ecNumber>
    </recommendedName>
</protein>
<evidence type="ECO:0000256" key="10">
    <source>
        <dbReference type="ARBA" id="ARBA00047836"/>
    </source>
</evidence>
<keyword evidence="8 11" id="KW-0456">Lyase</keyword>
<dbReference type="AlphaFoldDB" id="A0A1J5QTE6"/>
<dbReference type="InterPro" id="IPR005263">
    <property type="entry name" value="DapA"/>
</dbReference>
<dbReference type="Gene3D" id="3.20.20.70">
    <property type="entry name" value="Aldolase class I"/>
    <property type="match status" value="1"/>
</dbReference>
<keyword evidence="5" id="KW-0028">Amino-acid biosynthesis</keyword>
<dbReference type="GO" id="GO:0005829">
    <property type="term" value="C:cytosol"/>
    <property type="evidence" value="ECO:0007669"/>
    <property type="project" value="TreeGrafter"/>
</dbReference>
<evidence type="ECO:0000256" key="6">
    <source>
        <dbReference type="ARBA" id="ARBA00022915"/>
    </source>
</evidence>
<reference evidence="11" key="1">
    <citation type="submission" date="2016-10" db="EMBL/GenBank/DDBJ databases">
        <title>Sequence of Gallionella enrichment culture.</title>
        <authorList>
            <person name="Poehlein A."/>
            <person name="Muehling M."/>
            <person name="Daniel R."/>
        </authorList>
    </citation>
    <scope>NUCLEOTIDE SEQUENCE</scope>
</reference>
<keyword evidence="9" id="KW-0704">Schiff base</keyword>
<sequence>MSLIAAPFGRLLTALVTPFKADGSIDFDGVARLAVHLVETGHDGIVVNGTTGEAPTTTDAEKDEIIKVVLGAVGHRATVVAGAGNNETAHSVELAKRHAKAGAHALMVVTPYYNRPPQAGIEAHFRAMADATDLPILMYDIPARTGVQIETETIVRLAEHPRIVALKDAKGDFGATSWVIKRTGLPVYSGDDMNNLPLLSIGAVGFVSVCGHVVGNELKAMLNAWFAADFEAAAEIHRKLLPVFTGTFRTQGAILTKASLNLMGLPGGHTRLPLVDATSEQIEQLRLDLLAGGVALKS</sequence>
<evidence type="ECO:0000256" key="4">
    <source>
        <dbReference type="ARBA" id="ARBA00022490"/>
    </source>
</evidence>
<dbReference type="CDD" id="cd00950">
    <property type="entry name" value="DHDPS"/>
    <property type="match status" value="1"/>
</dbReference>
<keyword evidence="6" id="KW-0220">Diaminopimelate biosynthesis</keyword>
<dbReference type="PRINTS" id="PR00146">
    <property type="entry name" value="DHPICSNTHASE"/>
</dbReference>
<keyword evidence="4" id="KW-0963">Cytoplasm</keyword>
<dbReference type="Pfam" id="PF00701">
    <property type="entry name" value="DHDPS"/>
    <property type="match status" value="1"/>
</dbReference>
<accession>A0A1J5QTE6</accession>
<dbReference type="EC" id="4.3.3.7" evidence="3"/>
<comment type="catalytic activity">
    <reaction evidence="10">
        <text>L-aspartate 4-semialdehyde + pyruvate = (2S,4S)-4-hydroxy-2,3,4,5-tetrahydrodipicolinate + H2O + H(+)</text>
        <dbReference type="Rhea" id="RHEA:34171"/>
        <dbReference type="ChEBI" id="CHEBI:15361"/>
        <dbReference type="ChEBI" id="CHEBI:15377"/>
        <dbReference type="ChEBI" id="CHEBI:15378"/>
        <dbReference type="ChEBI" id="CHEBI:67139"/>
        <dbReference type="ChEBI" id="CHEBI:537519"/>
        <dbReference type="EC" id="4.3.3.7"/>
    </reaction>
</comment>
<comment type="function">
    <text evidence="1">Catalyzes the condensation of (S)-aspartate-beta-semialdehyde [(S)-ASA] and pyruvate to 4-hydroxy-tetrahydrodipicolinate (HTPA).</text>
</comment>
<proteinExistence type="inferred from homology"/>
<comment type="caution">
    <text evidence="11">The sequence shown here is derived from an EMBL/GenBank/DDBJ whole genome shotgun (WGS) entry which is preliminary data.</text>
</comment>
<evidence type="ECO:0000313" key="11">
    <source>
        <dbReference type="EMBL" id="OIQ83148.1"/>
    </source>
</evidence>
<dbReference type="GO" id="GO:0009089">
    <property type="term" value="P:lysine biosynthetic process via diaminopimelate"/>
    <property type="evidence" value="ECO:0007669"/>
    <property type="project" value="UniProtKB-UniPathway"/>
</dbReference>
<organism evidence="11">
    <name type="scientific">mine drainage metagenome</name>
    <dbReference type="NCBI Taxonomy" id="410659"/>
    <lineage>
        <taxon>unclassified sequences</taxon>
        <taxon>metagenomes</taxon>
        <taxon>ecological metagenomes</taxon>
    </lineage>
</organism>
<dbReference type="GO" id="GO:0019877">
    <property type="term" value="P:diaminopimelate biosynthetic process"/>
    <property type="evidence" value="ECO:0007669"/>
    <property type="project" value="UniProtKB-KW"/>
</dbReference>
<dbReference type="InterPro" id="IPR020624">
    <property type="entry name" value="Schiff_base-form_aldolases_CS"/>
</dbReference>
<gene>
    <name evidence="11" type="primary">dapA_16</name>
    <name evidence="11" type="ORF">GALL_350580</name>
</gene>
<evidence type="ECO:0000256" key="5">
    <source>
        <dbReference type="ARBA" id="ARBA00022605"/>
    </source>
</evidence>
<dbReference type="InterPro" id="IPR013785">
    <property type="entry name" value="Aldolase_TIM"/>
</dbReference>
<keyword evidence="7" id="KW-0457">Lysine biosynthesis</keyword>
<dbReference type="PANTHER" id="PTHR12128:SF66">
    <property type="entry name" value="4-HYDROXY-2-OXOGLUTARATE ALDOLASE, MITOCHONDRIAL"/>
    <property type="match status" value="1"/>
</dbReference>
<evidence type="ECO:0000256" key="9">
    <source>
        <dbReference type="ARBA" id="ARBA00023270"/>
    </source>
</evidence>
<dbReference type="PANTHER" id="PTHR12128">
    <property type="entry name" value="DIHYDRODIPICOLINATE SYNTHASE"/>
    <property type="match status" value="1"/>
</dbReference>
<dbReference type="UniPathway" id="UPA00034">
    <property type="reaction ID" value="UER00017"/>
</dbReference>
<dbReference type="HAMAP" id="MF_00418">
    <property type="entry name" value="DapA"/>
    <property type="match status" value="1"/>
</dbReference>